<proteinExistence type="predicted"/>
<evidence type="ECO:0000256" key="1">
    <source>
        <dbReference type="SAM" id="MobiDB-lite"/>
    </source>
</evidence>
<dbReference type="AlphaFoldDB" id="A0A066X8D9"/>
<protein>
    <submittedName>
        <fullName evidence="2">Uncharacterized protein</fullName>
    </submittedName>
</protein>
<organism evidence="2 3">
    <name type="scientific">Colletotrichum sublineola</name>
    <name type="common">Sorghum anthracnose fungus</name>
    <dbReference type="NCBI Taxonomy" id="1173701"/>
    <lineage>
        <taxon>Eukaryota</taxon>
        <taxon>Fungi</taxon>
        <taxon>Dikarya</taxon>
        <taxon>Ascomycota</taxon>
        <taxon>Pezizomycotina</taxon>
        <taxon>Sordariomycetes</taxon>
        <taxon>Hypocreomycetidae</taxon>
        <taxon>Glomerellales</taxon>
        <taxon>Glomerellaceae</taxon>
        <taxon>Colletotrichum</taxon>
        <taxon>Colletotrichum graminicola species complex</taxon>
    </lineage>
</organism>
<name>A0A066X8D9_COLSU</name>
<keyword evidence="3" id="KW-1185">Reference proteome</keyword>
<dbReference type="Proteomes" id="UP000027238">
    <property type="component" value="Unassembled WGS sequence"/>
</dbReference>
<feature type="compositionally biased region" description="Basic and acidic residues" evidence="1">
    <location>
        <begin position="34"/>
        <end position="50"/>
    </location>
</feature>
<evidence type="ECO:0000313" key="3">
    <source>
        <dbReference type="Proteomes" id="UP000027238"/>
    </source>
</evidence>
<reference evidence="3" key="1">
    <citation type="journal article" date="2014" name="Genome Announc.">
        <title>Draft genome sequence of Colletotrichum sublineola, a destructive pathogen of cultivated sorghum.</title>
        <authorList>
            <person name="Baroncelli R."/>
            <person name="Sanz-Martin J.M."/>
            <person name="Rech G.E."/>
            <person name="Sukno S.A."/>
            <person name="Thon M.R."/>
        </authorList>
    </citation>
    <scope>NUCLEOTIDE SEQUENCE [LARGE SCALE GENOMIC DNA]</scope>
    <source>
        <strain evidence="3">TX430BB</strain>
    </source>
</reference>
<gene>
    <name evidence="2" type="ORF">CSUB01_06501</name>
</gene>
<sequence length="152" mass="15835">MAPFPTGRGHASIADAAQRSALDAGVDGATVRHEEQPGFARHRDTSRGAPEDGLADLGVVDGLSARGQGVLDSRAVFLVWGFLATSDSITWEYEGRGARGAANLTGFEEAGAAVGLGWGAHHGGGRAGEGGDDGQNRRKTKHCFCKPFLMFN</sequence>
<feature type="region of interest" description="Disordered" evidence="1">
    <location>
        <begin position="34"/>
        <end position="53"/>
    </location>
</feature>
<evidence type="ECO:0000313" key="2">
    <source>
        <dbReference type="EMBL" id="KDN65172.1"/>
    </source>
</evidence>
<dbReference type="EMBL" id="JMSE01001056">
    <property type="protein sequence ID" value="KDN65172.1"/>
    <property type="molecule type" value="Genomic_DNA"/>
</dbReference>
<accession>A0A066X8D9</accession>
<comment type="caution">
    <text evidence="2">The sequence shown here is derived from an EMBL/GenBank/DDBJ whole genome shotgun (WGS) entry which is preliminary data.</text>
</comment>
<dbReference type="HOGENOM" id="CLU_1722262_0_0_1"/>